<gene>
    <name evidence="2" type="ORF">GCM10007147_18500</name>
</gene>
<accession>A0A918XB00</accession>
<sequence>MPRHKNTVPLPRTSDPLLTIPEVLAELQVSRSTFDDWRKKGLAPRYSKLPNGQLRVRRSDFDTWLAARVEEVA</sequence>
<proteinExistence type="predicted"/>
<dbReference type="InterPro" id="IPR041657">
    <property type="entry name" value="HTH_17"/>
</dbReference>
<reference evidence="2 3" key="1">
    <citation type="journal article" date="2014" name="Int. J. Syst. Evol. Microbiol.">
        <title>Complete genome sequence of Corynebacterium casei LMG S-19264T (=DSM 44701T), isolated from a smear-ripened cheese.</title>
        <authorList>
            <consortium name="US DOE Joint Genome Institute (JGI-PGF)"/>
            <person name="Walter F."/>
            <person name="Albersmeier A."/>
            <person name="Kalinowski J."/>
            <person name="Ruckert C."/>
        </authorList>
    </citation>
    <scope>NUCLEOTIDE SEQUENCE [LARGE SCALE GENOMIC DNA]</scope>
    <source>
        <strain evidence="2 3">KCTC 19473</strain>
    </source>
</reference>
<feature type="domain" description="Helix-turn-helix" evidence="1">
    <location>
        <begin position="17"/>
        <end position="68"/>
    </location>
</feature>
<evidence type="ECO:0000313" key="3">
    <source>
        <dbReference type="Proteomes" id="UP000654947"/>
    </source>
</evidence>
<dbReference type="SUPFAM" id="SSF46955">
    <property type="entry name" value="Putative DNA-binding domain"/>
    <property type="match status" value="1"/>
</dbReference>
<comment type="caution">
    <text evidence="2">The sequence shown here is derived from an EMBL/GenBank/DDBJ whole genome shotgun (WGS) entry which is preliminary data.</text>
</comment>
<dbReference type="RefSeq" id="WP_193517752.1">
    <property type="nucleotide sequence ID" value="NZ_BMXL01000007.1"/>
</dbReference>
<organism evidence="2 3">
    <name type="scientific">Nocardiopsis kunsanensis</name>
    <dbReference type="NCBI Taxonomy" id="141693"/>
    <lineage>
        <taxon>Bacteria</taxon>
        <taxon>Bacillati</taxon>
        <taxon>Actinomycetota</taxon>
        <taxon>Actinomycetes</taxon>
        <taxon>Streptosporangiales</taxon>
        <taxon>Nocardiopsidaceae</taxon>
        <taxon>Nocardiopsis</taxon>
    </lineage>
</organism>
<evidence type="ECO:0000313" key="2">
    <source>
        <dbReference type="EMBL" id="GHD23366.1"/>
    </source>
</evidence>
<dbReference type="InterPro" id="IPR009061">
    <property type="entry name" value="DNA-bd_dom_put_sf"/>
</dbReference>
<evidence type="ECO:0000259" key="1">
    <source>
        <dbReference type="Pfam" id="PF12728"/>
    </source>
</evidence>
<keyword evidence="3" id="KW-1185">Reference proteome</keyword>
<dbReference type="AlphaFoldDB" id="A0A918XB00"/>
<dbReference type="Pfam" id="PF12728">
    <property type="entry name" value="HTH_17"/>
    <property type="match status" value="1"/>
</dbReference>
<protein>
    <recommendedName>
        <fullName evidence="1">Helix-turn-helix domain-containing protein</fullName>
    </recommendedName>
</protein>
<name>A0A918XB00_9ACTN</name>
<dbReference type="Proteomes" id="UP000654947">
    <property type="component" value="Unassembled WGS sequence"/>
</dbReference>
<dbReference type="EMBL" id="BMXL01000007">
    <property type="protein sequence ID" value="GHD23366.1"/>
    <property type="molecule type" value="Genomic_DNA"/>
</dbReference>